<dbReference type="AlphaFoldDB" id="A0A3R6Y0W1"/>
<sequence>MDSQAIQFGMMNSMRTNNVVVDTLICLVIPLLFKFVFDLTTHVPWLAEYARSLFTKNEREVIRRIEIKQHFNSWGKVRDHEQHNHILQKAISIYLSDHLDMTSQSGRYELLENVKPPKDAKDASDDNQSCYSYGYCSERDQLQMLGIGALPPLNDWIQVEEGVEFMHEIKTGQEANDDGNNGGGNSVTESTVTFLLKSSMANGSARIDDFVNRAYKSYQDAVMTKHKTDKSRYMYMASAAASGSNESADNAAAAVQTYKRYALGEDKTFHSLFFEEKESLLHLLDNFATKSGKFGIPGFPYKMGLLLHGPPGTGKTSLIKAIAQHTKRHIVNISLSKIKTNQELMDMMFDLKFGIQGEDLPIKLAFDNIVFVMEDVDCASNVVHARTSVTNDMSGAATTTTTDIESLDDAALSKALSDIIKSSGTNASKCESKDKLNLSGLLNVLDGVVDSPGRILIMTTNHPEKLDPALVRPGRVNKKLFLGHMTARQAQLMMEHYFKTALDPKQRLTVDEAFGSRSVSPAQVEQLCAEYDDVGDALAALTNL</sequence>
<dbReference type="PANTHER" id="PTHR23070">
    <property type="entry name" value="BCS1 AAA-TYPE ATPASE"/>
    <property type="match status" value="1"/>
</dbReference>
<proteinExistence type="inferred from homology"/>
<comment type="similarity">
    <text evidence="1">Belongs to the AAA ATPase family. BCS1 subfamily.</text>
</comment>
<comment type="caution">
    <text evidence="4">The sequence shown here is derived from an EMBL/GenBank/DDBJ whole genome shotgun (WGS) entry which is preliminary data.</text>
</comment>
<dbReference type="InterPro" id="IPR003960">
    <property type="entry name" value="ATPase_AAA_CS"/>
</dbReference>
<dbReference type="InterPro" id="IPR003593">
    <property type="entry name" value="AAA+_ATPase"/>
</dbReference>
<keyword evidence="2" id="KW-0547">Nucleotide-binding</keyword>
<evidence type="ECO:0000259" key="3">
    <source>
        <dbReference type="SMART" id="SM00382"/>
    </source>
</evidence>
<evidence type="ECO:0000313" key="5">
    <source>
        <dbReference type="Proteomes" id="UP000285060"/>
    </source>
</evidence>
<dbReference type="PROSITE" id="PS00674">
    <property type="entry name" value="AAA"/>
    <property type="match status" value="1"/>
</dbReference>
<evidence type="ECO:0000256" key="2">
    <source>
        <dbReference type="RuleBase" id="RU003651"/>
    </source>
</evidence>
<dbReference type="GO" id="GO:0016887">
    <property type="term" value="F:ATP hydrolysis activity"/>
    <property type="evidence" value="ECO:0007669"/>
    <property type="project" value="InterPro"/>
</dbReference>
<dbReference type="GO" id="GO:0005524">
    <property type="term" value="F:ATP binding"/>
    <property type="evidence" value="ECO:0007669"/>
    <property type="project" value="UniProtKB-KW"/>
</dbReference>
<dbReference type="SUPFAM" id="SSF52540">
    <property type="entry name" value="P-loop containing nucleoside triphosphate hydrolases"/>
    <property type="match status" value="1"/>
</dbReference>
<feature type="domain" description="AAA+ ATPase" evidence="3">
    <location>
        <begin position="301"/>
        <end position="486"/>
    </location>
</feature>
<reference evidence="4 5" key="1">
    <citation type="submission" date="2018-08" db="EMBL/GenBank/DDBJ databases">
        <title>Aphanomyces genome sequencing and annotation.</title>
        <authorList>
            <person name="Minardi D."/>
            <person name="Oidtmann B."/>
            <person name="Van Der Giezen M."/>
            <person name="Studholme D.J."/>
        </authorList>
    </citation>
    <scope>NUCLEOTIDE SEQUENCE [LARGE SCALE GENOMIC DNA]</scope>
    <source>
        <strain evidence="4 5">NJM0002</strain>
    </source>
</reference>
<keyword evidence="5" id="KW-1185">Reference proteome</keyword>
<protein>
    <recommendedName>
        <fullName evidence="3">AAA+ ATPase domain-containing protein</fullName>
    </recommendedName>
</protein>
<accession>A0A3R6Y0W1</accession>
<dbReference type="Proteomes" id="UP000285060">
    <property type="component" value="Unassembled WGS sequence"/>
</dbReference>
<dbReference type="SMART" id="SM00382">
    <property type="entry name" value="AAA"/>
    <property type="match status" value="1"/>
</dbReference>
<organism evidence="4 5">
    <name type="scientific">Aphanomyces invadans</name>
    <dbReference type="NCBI Taxonomy" id="157072"/>
    <lineage>
        <taxon>Eukaryota</taxon>
        <taxon>Sar</taxon>
        <taxon>Stramenopiles</taxon>
        <taxon>Oomycota</taxon>
        <taxon>Saprolegniomycetes</taxon>
        <taxon>Saprolegniales</taxon>
        <taxon>Verrucalvaceae</taxon>
        <taxon>Aphanomyces</taxon>
    </lineage>
</organism>
<evidence type="ECO:0000256" key="1">
    <source>
        <dbReference type="ARBA" id="ARBA00007448"/>
    </source>
</evidence>
<dbReference type="InterPro" id="IPR003959">
    <property type="entry name" value="ATPase_AAA_core"/>
</dbReference>
<keyword evidence="2" id="KW-0067">ATP-binding</keyword>
<evidence type="ECO:0000313" key="4">
    <source>
        <dbReference type="EMBL" id="RHY21104.1"/>
    </source>
</evidence>
<dbReference type="EMBL" id="QUSY01002468">
    <property type="protein sequence ID" value="RHY21104.1"/>
    <property type="molecule type" value="Genomic_DNA"/>
</dbReference>
<dbReference type="InterPro" id="IPR050747">
    <property type="entry name" value="Mitochondrial_chaperone_BCS1"/>
</dbReference>
<name>A0A3R6Y0W1_9STRA</name>
<dbReference type="VEuPathDB" id="FungiDB:H310_12729"/>
<dbReference type="Gene3D" id="3.40.50.300">
    <property type="entry name" value="P-loop containing nucleotide triphosphate hydrolases"/>
    <property type="match status" value="1"/>
</dbReference>
<dbReference type="InterPro" id="IPR027417">
    <property type="entry name" value="P-loop_NTPase"/>
</dbReference>
<dbReference type="Pfam" id="PF00004">
    <property type="entry name" value="AAA"/>
    <property type="match status" value="1"/>
</dbReference>
<gene>
    <name evidence="4" type="ORF">DYB32_009895</name>
</gene>